<dbReference type="EMBL" id="LR828261">
    <property type="protein sequence ID" value="CAD0330510.1"/>
    <property type="molecule type" value="Genomic_DNA"/>
</dbReference>
<accession>A0A6V7D9S6</accession>
<proteinExistence type="predicted"/>
<sequence length="37" mass="4472">MTALRPLLLRRNRRFCRQLPTRVMSAWNDPYELARGL</sequence>
<dbReference type="AlphaFoldDB" id="A0A6V7D9S6"/>
<dbReference type="EMBL" id="LR828261">
    <property type="protein sequence ID" value="CAD0330502.1"/>
    <property type="molecule type" value="Genomic_DNA"/>
</dbReference>
<gene>
    <name evidence="1" type="ORF">CFBP2533_21520</name>
</gene>
<name>A0A6V7D9S6_9XANT</name>
<reference evidence="1" key="1">
    <citation type="submission" date="2020-07" db="EMBL/GenBank/DDBJ databases">
        <authorList>
            <person name="Pothier F. J."/>
        </authorList>
    </citation>
    <scope>NUCLEOTIDE SEQUENCE</scope>
    <source>
        <strain evidence="1">CFBP 2533</strain>
    </source>
</reference>
<protein>
    <submittedName>
        <fullName evidence="1">Uncharacterized protein</fullName>
    </submittedName>
</protein>
<evidence type="ECO:0000313" key="1">
    <source>
        <dbReference type="EMBL" id="CAD0330502.1"/>
    </source>
</evidence>
<organism evidence="1">
    <name type="scientific">Xanthomonas hortorum pv. pelargonii</name>
    <dbReference type="NCBI Taxonomy" id="453602"/>
    <lineage>
        <taxon>Bacteria</taxon>
        <taxon>Pseudomonadati</taxon>
        <taxon>Pseudomonadota</taxon>
        <taxon>Gammaproteobacteria</taxon>
        <taxon>Lysobacterales</taxon>
        <taxon>Lysobacteraceae</taxon>
        <taxon>Xanthomonas</taxon>
    </lineage>
</organism>